<proteinExistence type="predicted"/>
<reference evidence="1 2" key="1">
    <citation type="submission" date="2024-01" db="EMBL/GenBank/DDBJ databases">
        <title>The genomes of 5 underutilized Papilionoideae crops provide insights into root nodulation and disease resistanc.</title>
        <authorList>
            <person name="Jiang F."/>
        </authorList>
    </citation>
    <scope>NUCLEOTIDE SEQUENCE [LARGE SCALE GENOMIC DNA]</scope>
    <source>
        <strain evidence="1">JINMINGXINNONG_FW02</strain>
        <tissue evidence="1">Leaves</tissue>
    </source>
</reference>
<organism evidence="1 2">
    <name type="scientific">Phaseolus coccineus</name>
    <name type="common">Scarlet runner bean</name>
    <name type="synonym">Phaseolus multiflorus</name>
    <dbReference type="NCBI Taxonomy" id="3886"/>
    <lineage>
        <taxon>Eukaryota</taxon>
        <taxon>Viridiplantae</taxon>
        <taxon>Streptophyta</taxon>
        <taxon>Embryophyta</taxon>
        <taxon>Tracheophyta</taxon>
        <taxon>Spermatophyta</taxon>
        <taxon>Magnoliopsida</taxon>
        <taxon>eudicotyledons</taxon>
        <taxon>Gunneridae</taxon>
        <taxon>Pentapetalae</taxon>
        <taxon>rosids</taxon>
        <taxon>fabids</taxon>
        <taxon>Fabales</taxon>
        <taxon>Fabaceae</taxon>
        <taxon>Papilionoideae</taxon>
        <taxon>50 kb inversion clade</taxon>
        <taxon>NPAAA clade</taxon>
        <taxon>indigoferoid/millettioid clade</taxon>
        <taxon>Phaseoleae</taxon>
        <taxon>Phaseolus</taxon>
    </lineage>
</organism>
<evidence type="ECO:0000313" key="1">
    <source>
        <dbReference type="EMBL" id="KAK7377398.1"/>
    </source>
</evidence>
<keyword evidence="2" id="KW-1185">Reference proteome</keyword>
<dbReference type="Proteomes" id="UP001374584">
    <property type="component" value="Unassembled WGS sequence"/>
</dbReference>
<sequence length="146" mass="16675">MFILMPTTVRLVPSGTSDKIGTIQRRLAWPLRKDDTHKSRNGPNFFLFFFSYFRCHGGSPLHLPLYPAAAAQPQRGTPQAPQQHPRLRPRRTPMKIICVFKFFFSLPSSFYGGLDSVPHMAYLASWNMKKLGGRKNVVGNLLAFFY</sequence>
<accession>A0AAN9NUX7</accession>
<gene>
    <name evidence="1" type="ORF">VNO80_02822</name>
</gene>
<protein>
    <submittedName>
        <fullName evidence="1">Uncharacterized protein</fullName>
    </submittedName>
</protein>
<comment type="caution">
    <text evidence="1">The sequence shown here is derived from an EMBL/GenBank/DDBJ whole genome shotgun (WGS) entry which is preliminary data.</text>
</comment>
<evidence type="ECO:0000313" key="2">
    <source>
        <dbReference type="Proteomes" id="UP001374584"/>
    </source>
</evidence>
<dbReference type="EMBL" id="JAYMYR010000002">
    <property type="protein sequence ID" value="KAK7377398.1"/>
    <property type="molecule type" value="Genomic_DNA"/>
</dbReference>
<name>A0AAN9NUX7_PHACN</name>
<dbReference type="AlphaFoldDB" id="A0AAN9NUX7"/>